<dbReference type="EMBL" id="AP006627">
    <property type="protein sequence ID" value="BAD62838.1"/>
    <property type="molecule type" value="Genomic_DNA"/>
</dbReference>
<feature type="signal peptide" evidence="1">
    <location>
        <begin position="1"/>
        <end position="28"/>
    </location>
</feature>
<name>Q5WLB7_SHOC1</name>
<dbReference type="AlphaFoldDB" id="Q5WLB7"/>
<keyword evidence="1" id="KW-0732">Signal</keyword>
<reference evidence="2 3" key="5">
    <citation type="journal article" date="2007" name="Extremophiles">
        <title>Intragenomic diversity of the V1 regions of 16S rRNA genes in high-alkaline protease-producing Bacillus clausii spp.</title>
        <authorList>
            <person name="Kageyama Y."/>
            <person name="Takaki Y."/>
            <person name="Shimamura S."/>
            <person name="Nishi S."/>
            <person name="Nogi Y."/>
            <person name="Uchimura K."/>
            <person name="Kobayashi T."/>
            <person name="Hitomi J."/>
            <person name="Ozaki K."/>
            <person name="Kawai S."/>
            <person name="Ito S."/>
            <person name="Horikoshi K."/>
        </authorList>
    </citation>
    <scope>NUCLEOTIDE SEQUENCE [LARGE SCALE GENOMIC DNA]</scope>
    <source>
        <strain evidence="2 3">KSM-K16</strain>
    </source>
</reference>
<evidence type="ECO:0000313" key="2">
    <source>
        <dbReference type="EMBL" id="BAD62838.1"/>
    </source>
</evidence>
<reference evidence="2 3" key="1">
    <citation type="journal article" date="1994" name="J. Ferment. Bioeng.">
        <title>Molecular cloning and nucleotide sequence of the gene for an alkaline protease from the alkalophilic Bacillus sp. KSM-K16.</title>
        <authorList>
            <person name="Hakamada Y."/>
            <person name="Kobayashi T."/>
            <person name="Hitomi J."/>
            <person name="Kawai S."/>
            <person name="Ito S."/>
        </authorList>
    </citation>
    <scope>NUCLEOTIDE SEQUENCE [LARGE SCALE GENOMIC DNA]</scope>
    <source>
        <strain evidence="2 3">KSM-K16</strain>
    </source>
</reference>
<reference evidence="2 3" key="2">
    <citation type="journal article" date="1995" name="Appl. Microbiol. Biotechnol.">
        <title>Purification and properties of an alkaline protease from alkalophilic Bacillus sp. KSM-K16.</title>
        <authorList>
            <person name="Kobayashi T."/>
            <person name="Hakamada Y."/>
            <person name="Adachi S."/>
            <person name="Hitomi J."/>
            <person name="Yoshimatsu T."/>
            <person name="Koike K."/>
            <person name="Kawai S."/>
            <person name="Ito S."/>
        </authorList>
    </citation>
    <scope>NUCLEOTIDE SEQUENCE [LARGE SCALE GENOMIC DNA]</scope>
    <source>
        <strain evidence="2 3">KSM-K16</strain>
    </source>
</reference>
<organism evidence="2 3">
    <name type="scientific">Shouchella clausii (strain KSM-K16)</name>
    <name type="common">Alkalihalobacillus clausii</name>
    <dbReference type="NCBI Taxonomy" id="66692"/>
    <lineage>
        <taxon>Bacteria</taxon>
        <taxon>Bacillati</taxon>
        <taxon>Bacillota</taxon>
        <taxon>Bacilli</taxon>
        <taxon>Bacillales</taxon>
        <taxon>Bacillaceae</taxon>
        <taxon>Shouchella</taxon>
    </lineage>
</organism>
<dbReference type="SUPFAM" id="SSF55486">
    <property type="entry name" value="Metalloproteases ('zincins'), catalytic domain"/>
    <property type="match status" value="1"/>
</dbReference>
<evidence type="ECO:0000256" key="1">
    <source>
        <dbReference type="SAM" id="SignalP"/>
    </source>
</evidence>
<dbReference type="GO" id="GO:0008237">
    <property type="term" value="F:metallopeptidase activity"/>
    <property type="evidence" value="ECO:0007669"/>
    <property type="project" value="InterPro"/>
</dbReference>
<dbReference type="Gene3D" id="3.40.390.10">
    <property type="entry name" value="Collagenase (Catalytic Domain)"/>
    <property type="match status" value="1"/>
</dbReference>
<dbReference type="STRING" id="66692.ABC0296"/>
<feature type="chain" id="PRO_5004263634" description="Peptidase M10 metallopeptidase domain-containing protein" evidence="1">
    <location>
        <begin position="29"/>
        <end position="195"/>
    </location>
</feature>
<dbReference type="KEGG" id="bcl:ABC0296"/>
<accession>Q5WLB7</accession>
<evidence type="ECO:0008006" key="4">
    <source>
        <dbReference type="Google" id="ProtNLM"/>
    </source>
</evidence>
<keyword evidence="3" id="KW-1185">Reference proteome</keyword>
<dbReference type="eggNOG" id="ENOG5030ECZ">
    <property type="taxonomic scope" value="Bacteria"/>
</dbReference>
<reference evidence="3" key="4">
    <citation type="submission" date="2003-10" db="EMBL/GenBank/DDBJ databases">
        <title>The complete genome sequence of the alkaliphilic Bacillus clausii KSM-K16.</title>
        <authorList>
            <person name="Takaki Y."/>
            <person name="Kageyama Y."/>
            <person name="Shimamura S."/>
            <person name="Suzuki H."/>
            <person name="Nishi S."/>
            <person name="Hatada Y."/>
            <person name="Kawai S."/>
            <person name="Ito S."/>
            <person name="Horikoshi K."/>
        </authorList>
    </citation>
    <scope>NUCLEOTIDE SEQUENCE [LARGE SCALE GENOMIC DNA]</scope>
    <source>
        <strain evidence="3">KSM-K16</strain>
    </source>
</reference>
<gene>
    <name evidence="2" type="ordered locus">ABC0296</name>
</gene>
<dbReference type="HOGENOM" id="CLU_1399988_0_0_9"/>
<protein>
    <recommendedName>
        <fullName evidence="4">Peptidase M10 metallopeptidase domain-containing protein</fullName>
    </recommendedName>
</protein>
<evidence type="ECO:0000313" key="3">
    <source>
        <dbReference type="Proteomes" id="UP000001168"/>
    </source>
</evidence>
<dbReference type="Proteomes" id="UP000001168">
    <property type="component" value="Chromosome"/>
</dbReference>
<proteinExistence type="predicted"/>
<reference evidence="2 3" key="3">
    <citation type="journal article" date="1997" name="Protein Eng.">
        <title>High-resolution crystal structure of M-protease: phylogeny aided analysis of the high-alkaline adaptation mechanism.</title>
        <authorList>
            <person name="Shirai T."/>
            <person name="Suzuki A."/>
            <person name="Yamane T."/>
            <person name="Ashida T."/>
            <person name="Kobayashi T."/>
            <person name="Ito S."/>
        </authorList>
    </citation>
    <scope>NUCLEOTIDE SEQUENCE [LARGE SCALE GENOMIC DNA]</scope>
    <source>
        <strain evidence="2 3">KSM-K16</strain>
    </source>
</reference>
<dbReference type="InterPro" id="IPR024079">
    <property type="entry name" value="MetalloPept_cat_dom_sf"/>
</dbReference>
<sequence length="195" mass="21121">MLKPNAIMYLTILLILCMTIFNNTTASAHSPSACKSGGEGSGWKVNCSNGPPGHLGQQSTTYAYASGLAQQYKNITSTGATRWNNSGIVRISYSASSNNYIHQYSNTNTNTVAYATAQTFNNHKSRWNIYYNHSKMNGRSAAANNTTATHELGHSIGLGDLTNSSNRNKLMYGTETRTVTTHQAADRTGAREAVK</sequence>